<feature type="compositionally biased region" description="Basic and acidic residues" evidence="1">
    <location>
        <begin position="55"/>
        <end position="72"/>
    </location>
</feature>
<organism evidence="2">
    <name type="scientific">Bifidobacterium aquikefiricola</name>
    <dbReference type="NCBI Taxonomy" id="3059038"/>
    <lineage>
        <taxon>Bacteria</taxon>
        <taxon>Bacillati</taxon>
        <taxon>Actinomycetota</taxon>
        <taxon>Actinomycetes</taxon>
        <taxon>Bifidobacteriales</taxon>
        <taxon>Bifidobacteriaceae</taxon>
        <taxon>Bifidobacterium</taxon>
    </lineage>
</organism>
<feature type="compositionally biased region" description="Basic and acidic residues" evidence="1">
    <location>
        <begin position="33"/>
        <end position="44"/>
    </location>
</feature>
<proteinExistence type="predicted"/>
<evidence type="ECO:0000313" key="2">
    <source>
        <dbReference type="EMBL" id="XDS45283.1"/>
    </source>
</evidence>
<protein>
    <submittedName>
        <fullName evidence="2">Uncharacterized protein</fullName>
    </submittedName>
</protein>
<reference evidence="2" key="1">
    <citation type="submission" date="2023-07" db="EMBL/GenBank/DDBJ databases">
        <title>Bifidobacterium aquikefiriaerophilum sp. nov. and Bifidobacterium eccum sp. nov., isolated from water kefir.</title>
        <authorList>
            <person name="Breselge S."/>
            <person name="Bellassi P."/>
            <person name="Barcenilla C."/>
            <person name="Alvarez-Ordonez A."/>
            <person name="Morelli L."/>
            <person name="Cotter P.D."/>
        </authorList>
    </citation>
    <scope>NUCLEOTIDE SEQUENCE</scope>
    <source>
        <strain evidence="2">WK041_4_12</strain>
    </source>
</reference>
<sequence length="329" mass="34404">MNDSSSDGNRHDGNRPDANGPVGNGPDANNSGSEDHDAHEKDSNNRNAQEMNAANEKKSHGDGEQADSHKASADSLSDEEIDAAFASFEEDFNKQVDGDFNFGDDDTIHPAGTHRNGAEDDADSSDQSGSDSEANASNDVHGSGADDSGNLGEDGTDGLDIDPDFTNELEGLIGDKVKVAVIITRIASAELLAAFCRISDISARCIESSEGAVAVLDTHEADGPEHAAQDLTDVVSGLSVVLAVNRANKLNATLWMRGQSGEEFAPPILFASSAPFVEDIMIGTVSVDSLKQNGITVVNTDDVDHDQAMGIIARHMRLGPDSSAGETGE</sequence>
<feature type="region of interest" description="Disordered" evidence="1">
    <location>
        <begin position="1"/>
        <end position="162"/>
    </location>
</feature>
<dbReference type="KEGG" id="baqk:QN215_04020"/>
<feature type="compositionally biased region" description="Low complexity" evidence="1">
    <location>
        <begin position="125"/>
        <end position="134"/>
    </location>
</feature>
<dbReference type="AlphaFoldDB" id="A0AB39U8Y5"/>
<name>A0AB39U8Y5_9BIFI</name>
<dbReference type="RefSeq" id="WP_369344822.1">
    <property type="nucleotide sequence ID" value="NZ_CP129674.1"/>
</dbReference>
<dbReference type="EMBL" id="CP129674">
    <property type="protein sequence ID" value="XDS45283.1"/>
    <property type="molecule type" value="Genomic_DNA"/>
</dbReference>
<accession>A0AB39U8Y5</accession>
<evidence type="ECO:0000256" key="1">
    <source>
        <dbReference type="SAM" id="MobiDB-lite"/>
    </source>
</evidence>
<gene>
    <name evidence="2" type="ORF">QN215_04020</name>
</gene>